<dbReference type="EMBL" id="BSEH01000388">
    <property type="protein sequence ID" value="GLJ58469.1"/>
    <property type="molecule type" value="Genomic_DNA"/>
</dbReference>
<comment type="caution">
    <text evidence="3">The sequence shown here is derived from an EMBL/GenBank/DDBJ whole genome shotgun (WGS) entry which is preliminary data.</text>
</comment>
<dbReference type="Gene3D" id="3.20.20.300">
    <property type="entry name" value="Glycoside hydrolase, family 3, N-terminal domain"/>
    <property type="match status" value="1"/>
</dbReference>
<gene>
    <name evidence="3" type="ORF">SUGI_1451010</name>
</gene>
<dbReference type="SUPFAM" id="SSF51445">
    <property type="entry name" value="(Trans)glycosidases"/>
    <property type="match status" value="1"/>
</dbReference>
<dbReference type="Proteomes" id="UP001234787">
    <property type="component" value="Unassembled WGS sequence"/>
</dbReference>
<keyword evidence="4" id="KW-1185">Reference proteome</keyword>
<evidence type="ECO:0000313" key="4">
    <source>
        <dbReference type="Proteomes" id="UP001234787"/>
    </source>
</evidence>
<dbReference type="InterPro" id="IPR036881">
    <property type="entry name" value="Glyco_hydro_3_C_sf"/>
</dbReference>
<dbReference type="GO" id="GO:0009251">
    <property type="term" value="P:glucan catabolic process"/>
    <property type="evidence" value="ECO:0007669"/>
    <property type="project" value="TreeGrafter"/>
</dbReference>
<evidence type="ECO:0000256" key="1">
    <source>
        <dbReference type="ARBA" id="ARBA00022801"/>
    </source>
</evidence>
<dbReference type="Pfam" id="PF00933">
    <property type="entry name" value="Glyco_hydro_3"/>
    <property type="match status" value="1"/>
</dbReference>
<dbReference type="Gene3D" id="3.40.50.1700">
    <property type="entry name" value="Glycoside hydrolase family 3 C-terminal domain"/>
    <property type="match status" value="1"/>
</dbReference>
<evidence type="ECO:0000313" key="3">
    <source>
        <dbReference type="EMBL" id="GLJ58469.1"/>
    </source>
</evidence>
<feature type="domain" description="Glycoside hydrolase family 3 N-terminal" evidence="2">
    <location>
        <begin position="57"/>
        <end position="135"/>
    </location>
</feature>
<reference evidence="3" key="1">
    <citation type="submission" date="2022-12" db="EMBL/GenBank/DDBJ databases">
        <title>Chromosome-Level Genome Assembly of Japanese Cedar (Cryptomeriajaponica D. Don).</title>
        <authorList>
            <person name="Fujino T."/>
            <person name="Yamaguchi K."/>
            <person name="Yokoyama T."/>
            <person name="Hamanaka T."/>
            <person name="Harazono Y."/>
            <person name="Kamada H."/>
            <person name="Kobayashi W."/>
            <person name="Ujino-Ihara T."/>
            <person name="Uchiyama K."/>
            <person name="Matsumoto A."/>
            <person name="Izuno A."/>
            <person name="Tsumura Y."/>
            <person name="Toyoda A."/>
            <person name="Shigenobu S."/>
            <person name="Moriguchi Y."/>
            <person name="Ueno S."/>
            <person name="Kasahara M."/>
        </authorList>
    </citation>
    <scope>NUCLEOTIDE SEQUENCE</scope>
</reference>
<dbReference type="PANTHER" id="PTHR30620:SF33">
    <property type="entry name" value="BETA-D-GLUCAN EXOHYDROLASE-LIKE PROTEIN-RELATED"/>
    <property type="match status" value="1"/>
</dbReference>
<sequence length="242" mass="26962">MIFFCSNVNFRPNVVAGAKHFVGDGGIEGGVNEHNTLETYYDLFQIHMCPYLYSLEKDEHGFKGFIISDWEGIDRITSPGSNYSYSVSSSINAGMDMVMVPFKFENYISNLIELVNSGQISMSIIDDAIRRILRVKFIVGFFKHPKTDRSLLGMVGNPVKIAREAVRKSLVLLKNRNGGEKPLLPLNKNTQKILVAGTHADNLGYQCGGWTISWAGNNGSMTVNKNLITQKSCVNLICLYHT</sequence>
<dbReference type="PANTHER" id="PTHR30620">
    <property type="entry name" value="PERIPLASMIC BETA-GLUCOSIDASE-RELATED"/>
    <property type="match status" value="1"/>
</dbReference>
<evidence type="ECO:0000259" key="2">
    <source>
        <dbReference type="Pfam" id="PF00933"/>
    </source>
</evidence>
<accession>A0AAD3NUS7</accession>
<dbReference type="SUPFAM" id="SSF52279">
    <property type="entry name" value="Beta-D-glucan exohydrolase, C-terminal domain"/>
    <property type="match status" value="1"/>
</dbReference>
<dbReference type="InterPro" id="IPR051915">
    <property type="entry name" value="Cellulose_Degrad_GH3"/>
</dbReference>
<dbReference type="InterPro" id="IPR017853">
    <property type="entry name" value="GH"/>
</dbReference>
<proteinExistence type="predicted"/>
<dbReference type="InterPro" id="IPR001764">
    <property type="entry name" value="Glyco_hydro_3_N"/>
</dbReference>
<protein>
    <recommendedName>
        <fullName evidence="2">Glycoside hydrolase family 3 N-terminal domain-containing protein</fullName>
    </recommendedName>
</protein>
<dbReference type="GO" id="GO:0008422">
    <property type="term" value="F:beta-glucosidase activity"/>
    <property type="evidence" value="ECO:0007669"/>
    <property type="project" value="UniProtKB-EC"/>
</dbReference>
<name>A0AAD3NUS7_CRYJA</name>
<dbReference type="InterPro" id="IPR036962">
    <property type="entry name" value="Glyco_hydro_3_N_sf"/>
</dbReference>
<dbReference type="AlphaFoldDB" id="A0AAD3NUS7"/>
<keyword evidence="1" id="KW-0378">Hydrolase</keyword>
<organism evidence="3 4">
    <name type="scientific">Cryptomeria japonica</name>
    <name type="common">Japanese cedar</name>
    <name type="synonym">Cupressus japonica</name>
    <dbReference type="NCBI Taxonomy" id="3369"/>
    <lineage>
        <taxon>Eukaryota</taxon>
        <taxon>Viridiplantae</taxon>
        <taxon>Streptophyta</taxon>
        <taxon>Embryophyta</taxon>
        <taxon>Tracheophyta</taxon>
        <taxon>Spermatophyta</taxon>
        <taxon>Pinopsida</taxon>
        <taxon>Pinidae</taxon>
        <taxon>Conifers II</taxon>
        <taxon>Cupressales</taxon>
        <taxon>Cupressaceae</taxon>
        <taxon>Cryptomeria</taxon>
    </lineage>
</organism>